<feature type="region of interest" description="Disordered" evidence="6">
    <location>
        <begin position="211"/>
        <end position="263"/>
    </location>
</feature>
<evidence type="ECO:0000256" key="2">
    <source>
        <dbReference type="ARBA" id="ARBA00022540"/>
    </source>
</evidence>
<dbReference type="GO" id="GO:0003743">
    <property type="term" value="F:translation initiation factor activity"/>
    <property type="evidence" value="ECO:0007669"/>
    <property type="project" value="UniProtKB-UniRule"/>
</dbReference>
<accession>D4D6Q8</accession>
<dbReference type="GeneID" id="9583115"/>
<dbReference type="GO" id="GO:0016282">
    <property type="term" value="C:eukaryotic 43S preinitiation complex"/>
    <property type="evidence" value="ECO:0007669"/>
    <property type="project" value="UniProtKB-UniRule"/>
</dbReference>
<evidence type="ECO:0000256" key="4">
    <source>
        <dbReference type="ARBA" id="ARBA00023054"/>
    </source>
</evidence>
<evidence type="ECO:0000256" key="1">
    <source>
        <dbReference type="ARBA" id="ARBA00022490"/>
    </source>
</evidence>
<comment type="function">
    <text evidence="5">Component of the eukaryotic translation initiation factor 3 (eIF-3) complex, which is involved in protein synthesis of a specialized repertoire of mRNAs and, together with other initiation factors, stimulates binding of mRNA and methionyl-tRNAi to the 40S ribosome. The eIF-3 complex specifically targets and initiates translation of a subset of mRNAs involved in cell proliferation.</text>
</comment>
<feature type="region of interest" description="Disordered" evidence="6">
    <location>
        <begin position="64"/>
        <end position="110"/>
    </location>
</feature>
<evidence type="ECO:0000313" key="7">
    <source>
        <dbReference type="EMBL" id="EFE42477.1"/>
    </source>
</evidence>
<sequence length="420" mass="47065">MTLRWAGKKSDRKEKAEKKKKKKRTTELRTHAKRTEKTESERGRLDIDQVVTFRLSIQEILDLRYPANNQPVRQPTPPPRTPQTPSTTASDQRPPRNRREKAISTRIKKKQSLAIMPPSKWGFSRVDVLASTSATLSYMKHEHLAWLNLRKSEDEESTPPSSPPPVAAVARRKFDDEEDSDDVLDDWEAAEDSEVEREKAQKAAAAKAKAEAEALANKKSRSQRIAEHQAAAARRRAEQESEEESDSEEDLAAKREKLRRTEQDADLKHAEDLFGDIDLNRTRNRTAPSKSVISDANDPTKSIDLASIPLFKPSTKLQFTALTNALVPLLTAQAKNPAYTLWLQDFTKQLVKDLPSQEIKKIASAMTAASNEKLKEEKAADKSGKKTKAAKTKTSLVATRGADLNAYDDVGDDLGDDDFM</sequence>
<keyword evidence="1 5" id="KW-0963">Cytoplasm</keyword>
<keyword evidence="8" id="KW-1185">Reference proteome</keyword>
<proteinExistence type="inferred from homology"/>
<dbReference type="EMBL" id="ACYE01000145">
    <property type="protein sequence ID" value="EFE42477.1"/>
    <property type="molecule type" value="Genomic_DNA"/>
</dbReference>
<dbReference type="InterPro" id="IPR023194">
    <property type="entry name" value="eIF3-like_dom_sf"/>
</dbReference>
<gene>
    <name evidence="5" type="primary">HCR1</name>
    <name evidence="7" type="ORF">TRV_02785</name>
</gene>
<evidence type="ECO:0000313" key="8">
    <source>
        <dbReference type="Proteomes" id="UP000008383"/>
    </source>
</evidence>
<feature type="compositionally biased region" description="Basic and acidic residues" evidence="6">
    <location>
        <begin position="372"/>
        <end position="384"/>
    </location>
</feature>
<dbReference type="HAMAP" id="MF_03009">
    <property type="entry name" value="eIF3j"/>
    <property type="match status" value="1"/>
</dbReference>
<keyword evidence="3 5" id="KW-0648">Protein biosynthesis</keyword>
<evidence type="ECO:0000256" key="3">
    <source>
        <dbReference type="ARBA" id="ARBA00022917"/>
    </source>
</evidence>
<comment type="similarity">
    <text evidence="5">Belongs to the eIF-3 subunit J family.</text>
</comment>
<dbReference type="OrthoDB" id="20381at2759"/>
<dbReference type="PANTHER" id="PTHR21681">
    <property type="entry name" value="EUKARYOTIC TRANSLATION INITIATION FACTOR 3 SUBUNIT J"/>
    <property type="match status" value="1"/>
</dbReference>
<reference evidence="8" key="1">
    <citation type="journal article" date="2011" name="Genome Biol.">
        <title>Comparative and functional genomics provide insights into the pathogenicity of dermatophytic fungi.</title>
        <authorList>
            <person name="Burmester A."/>
            <person name="Shelest E."/>
            <person name="Gloeckner G."/>
            <person name="Heddergott C."/>
            <person name="Schindler S."/>
            <person name="Staib P."/>
            <person name="Heidel A."/>
            <person name="Felder M."/>
            <person name="Petzold A."/>
            <person name="Szafranski K."/>
            <person name="Feuermann M."/>
            <person name="Pedruzzi I."/>
            <person name="Priebe S."/>
            <person name="Groth M."/>
            <person name="Winkler R."/>
            <person name="Li W."/>
            <person name="Kniemeyer O."/>
            <person name="Schroeckh V."/>
            <person name="Hertweck C."/>
            <person name="Hube B."/>
            <person name="White T.C."/>
            <person name="Platzer M."/>
            <person name="Guthke R."/>
            <person name="Heitman J."/>
            <person name="Woestemeyer J."/>
            <person name="Zipfel P.F."/>
            <person name="Monod M."/>
            <person name="Brakhage A.A."/>
        </authorList>
    </citation>
    <scope>NUCLEOTIDE SEQUENCE [LARGE SCALE GENOMIC DNA]</scope>
    <source>
        <strain evidence="8">HKI 0517</strain>
    </source>
</reference>
<feature type="region of interest" description="Disordered" evidence="6">
    <location>
        <begin position="370"/>
        <end position="391"/>
    </location>
</feature>
<organism evidence="7 8">
    <name type="scientific">Trichophyton verrucosum (strain HKI 0517)</name>
    <dbReference type="NCBI Taxonomy" id="663202"/>
    <lineage>
        <taxon>Eukaryota</taxon>
        <taxon>Fungi</taxon>
        <taxon>Dikarya</taxon>
        <taxon>Ascomycota</taxon>
        <taxon>Pezizomycotina</taxon>
        <taxon>Eurotiomycetes</taxon>
        <taxon>Eurotiomycetidae</taxon>
        <taxon>Onygenales</taxon>
        <taxon>Arthrodermataceae</taxon>
        <taxon>Trichophyton</taxon>
    </lineage>
</organism>
<name>D4D6Q8_TRIVH</name>
<dbReference type="KEGG" id="tve:TRV_02785"/>
<keyword evidence="4" id="KW-0175">Coiled coil</keyword>
<keyword evidence="2 5" id="KW-0396">Initiation factor</keyword>
<feature type="compositionally biased region" description="Basic and acidic residues" evidence="6">
    <location>
        <begin position="8"/>
        <end position="17"/>
    </location>
</feature>
<feature type="compositionally biased region" description="Acidic residues" evidence="6">
    <location>
        <begin position="240"/>
        <end position="250"/>
    </location>
</feature>
<evidence type="ECO:0000256" key="5">
    <source>
        <dbReference type="HAMAP-Rule" id="MF_03009"/>
    </source>
</evidence>
<dbReference type="GO" id="GO:0005852">
    <property type="term" value="C:eukaryotic translation initiation factor 3 complex"/>
    <property type="evidence" value="ECO:0007669"/>
    <property type="project" value="UniProtKB-UniRule"/>
</dbReference>
<dbReference type="AlphaFoldDB" id="D4D6Q8"/>
<feature type="compositionally biased region" description="Basic and acidic residues" evidence="6">
    <location>
        <begin position="25"/>
        <end position="45"/>
    </location>
</feature>
<dbReference type="Pfam" id="PF08597">
    <property type="entry name" value="eIF3_subunit"/>
    <property type="match status" value="1"/>
</dbReference>
<dbReference type="FunFam" id="1.10.246.60:FF:000003">
    <property type="entry name" value="Eukaryotic translation initiation factor 3 subunit J"/>
    <property type="match status" value="1"/>
</dbReference>
<dbReference type="Gene3D" id="1.10.246.60">
    <property type="entry name" value="Eukaryotic translation initiation factor 3 like domains"/>
    <property type="match status" value="1"/>
</dbReference>
<comment type="subunit">
    <text evidence="5">Component of the eukaryotic translation initiation factor 3 (eIF-3) complex.</text>
</comment>
<dbReference type="HOGENOM" id="CLU_654147_0_0_1"/>
<feature type="region of interest" description="Disordered" evidence="6">
    <location>
        <begin position="1"/>
        <end position="45"/>
    </location>
</feature>
<protein>
    <recommendedName>
        <fullName evidence="5">Eukaryotic translation initiation factor 3 subunit J</fullName>
        <shortName evidence="5">eIF3j</shortName>
    </recommendedName>
    <alternativeName>
        <fullName evidence="5">Eukaryotic translation initiation factor 3 30 kDa subunit homolog</fullName>
        <shortName evidence="5">eIF-3 30 kDa subunit homolog</shortName>
    </alternativeName>
</protein>
<comment type="caution">
    <text evidence="7">The sequence shown here is derived from an EMBL/GenBank/DDBJ whole genome shotgun (WGS) entry which is preliminary data.</text>
</comment>
<dbReference type="InterPro" id="IPR013906">
    <property type="entry name" value="eIF3j"/>
</dbReference>
<evidence type="ECO:0000256" key="6">
    <source>
        <dbReference type="SAM" id="MobiDB-lite"/>
    </source>
</evidence>
<dbReference type="RefSeq" id="XP_003023095.1">
    <property type="nucleotide sequence ID" value="XM_003023049.1"/>
</dbReference>
<dbReference type="GO" id="GO:0033290">
    <property type="term" value="C:eukaryotic 48S preinitiation complex"/>
    <property type="evidence" value="ECO:0007669"/>
    <property type="project" value="UniProtKB-UniRule"/>
</dbReference>
<dbReference type="Proteomes" id="UP000008383">
    <property type="component" value="Unassembled WGS sequence"/>
</dbReference>
<feature type="compositionally biased region" description="Basic and acidic residues" evidence="6">
    <location>
        <begin position="251"/>
        <end position="263"/>
    </location>
</feature>
<dbReference type="GO" id="GO:0001732">
    <property type="term" value="P:formation of cytoplasmic translation initiation complex"/>
    <property type="evidence" value="ECO:0007669"/>
    <property type="project" value="UniProtKB-UniRule"/>
</dbReference>
<dbReference type="PANTHER" id="PTHR21681:SF0">
    <property type="entry name" value="EUKARYOTIC TRANSLATION INITIATION FACTOR 3 SUBUNIT J"/>
    <property type="match status" value="1"/>
</dbReference>
<comment type="subcellular location">
    <subcellularLocation>
        <location evidence="5">Cytoplasm</location>
    </subcellularLocation>
</comment>